<reference evidence="2" key="1">
    <citation type="submission" date="2024-03" db="EMBL/GenBank/DDBJ databases">
        <authorList>
            <consortium name="ELIXIR-Norway"/>
            <consortium name="Elixir Norway"/>
        </authorList>
    </citation>
    <scope>NUCLEOTIDE SEQUENCE</scope>
</reference>
<evidence type="ECO:0000313" key="2">
    <source>
        <dbReference type="EMBL" id="CAK9862522.1"/>
    </source>
</evidence>
<keyword evidence="3" id="KW-1185">Reference proteome</keyword>
<feature type="compositionally biased region" description="Polar residues" evidence="1">
    <location>
        <begin position="22"/>
        <end position="31"/>
    </location>
</feature>
<sequence length="139" mass="15782">MHMKVSKKMVERLTQLCELQKTKQNSHGNGSQREKENGSQREKENGTFMHLYKLFDSFLLTVCSAASKFWNHMRQPKSDMTEKVYQHNMHHLLGGMKLSDFVQMSPSTLWGGNLTDGDPGIPVTFSLSSSLSAEPIVYT</sequence>
<gene>
    <name evidence="2" type="ORF">CSSPJE1EN2_LOCUS5517</name>
</gene>
<accession>A0ABP1AIZ3</accession>
<organism evidence="2 3">
    <name type="scientific">Sphagnum jensenii</name>
    <dbReference type="NCBI Taxonomy" id="128206"/>
    <lineage>
        <taxon>Eukaryota</taxon>
        <taxon>Viridiplantae</taxon>
        <taxon>Streptophyta</taxon>
        <taxon>Embryophyta</taxon>
        <taxon>Bryophyta</taxon>
        <taxon>Sphagnophytina</taxon>
        <taxon>Sphagnopsida</taxon>
        <taxon>Sphagnales</taxon>
        <taxon>Sphagnaceae</taxon>
        <taxon>Sphagnum</taxon>
    </lineage>
</organism>
<evidence type="ECO:0000313" key="3">
    <source>
        <dbReference type="Proteomes" id="UP001497522"/>
    </source>
</evidence>
<feature type="compositionally biased region" description="Basic and acidic residues" evidence="1">
    <location>
        <begin position="32"/>
        <end position="43"/>
    </location>
</feature>
<feature type="region of interest" description="Disordered" evidence="1">
    <location>
        <begin position="20"/>
        <end position="43"/>
    </location>
</feature>
<name>A0ABP1AIZ3_9BRYO</name>
<protein>
    <submittedName>
        <fullName evidence="2">Uncharacterized protein</fullName>
    </submittedName>
</protein>
<proteinExistence type="predicted"/>
<dbReference type="EMBL" id="OZ023714">
    <property type="protein sequence ID" value="CAK9862522.1"/>
    <property type="molecule type" value="Genomic_DNA"/>
</dbReference>
<dbReference type="Proteomes" id="UP001497522">
    <property type="component" value="Chromosome 13"/>
</dbReference>
<evidence type="ECO:0000256" key="1">
    <source>
        <dbReference type="SAM" id="MobiDB-lite"/>
    </source>
</evidence>